<keyword evidence="3" id="KW-1185">Reference proteome</keyword>
<evidence type="ECO:0000256" key="1">
    <source>
        <dbReference type="SAM" id="MobiDB-lite"/>
    </source>
</evidence>
<evidence type="ECO:0000313" key="3">
    <source>
        <dbReference type="Proteomes" id="UP000218811"/>
    </source>
</evidence>
<dbReference type="AlphaFoldDB" id="A0A2H3JFY9"/>
<gene>
    <name evidence="2" type="ORF">WOLCODRAFT_88698</name>
</gene>
<proteinExistence type="predicted"/>
<protein>
    <recommendedName>
        <fullName evidence="4">F-box domain-containing protein</fullName>
    </recommendedName>
</protein>
<dbReference type="Proteomes" id="UP000218811">
    <property type="component" value="Unassembled WGS sequence"/>
</dbReference>
<evidence type="ECO:0000313" key="2">
    <source>
        <dbReference type="EMBL" id="PCH40455.1"/>
    </source>
</evidence>
<name>A0A2H3JFY9_WOLCO</name>
<organism evidence="2 3">
    <name type="scientific">Wolfiporia cocos (strain MD-104)</name>
    <name type="common">Brown rot fungus</name>
    <dbReference type="NCBI Taxonomy" id="742152"/>
    <lineage>
        <taxon>Eukaryota</taxon>
        <taxon>Fungi</taxon>
        <taxon>Dikarya</taxon>
        <taxon>Basidiomycota</taxon>
        <taxon>Agaricomycotina</taxon>
        <taxon>Agaricomycetes</taxon>
        <taxon>Polyporales</taxon>
        <taxon>Phaeolaceae</taxon>
        <taxon>Wolfiporia</taxon>
    </lineage>
</organism>
<feature type="region of interest" description="Disordered" evidence="1">
    <location>
        <begin position="363"/>
        <end position="397"/>
    </location>
</feature>
<accession>A0A2H3JFY9</accession>
<sequence>MHTIPSEVCTQIVHCTNECADLLALTCTSKEFQYAAEKKLYTSLAPRNAQNTYLLCQAVVARDHRGASVRRFILWLPTRQELPLRLWQAIQDALVTMINLEVLMLDDANFSNTWVLNSPEITFQLLDANFYMPWDANMVAFLETQDRLQTLHVDEVLEDGPICPLSAGKLQTLHMFSGPLVAILELLASPLTHVQLTVDAEAAPIVPNILAEMDRIKPLRSIAFVKLPEAHTLEVLQRHEVHRHLVQMRALDTIDLDCTRWAPTPHDVFQRMLAAELRTFCPNLRRVGFWFASLHCVWTCIDEDWGHPTNSQAQSAPPTPSITALPSLAHSLSSFPSMTSVTNDMVHYGMSCHTKSFSETKLHQALQKTKQRQSPSPSPTTPSRDLSDDDDEPGLFMLPKKHRVCC</sequence>
<dbReference type="EMBL" id="KB468053">
    <property type="protein sequence ID" value="PCH40455.1"/>
    <property type="molecule type" value="Genomic_DNA"/>
</dbReference>
<evidence type="ECO:0008006" key="4">
    <source>
        <dbReference type="Google" id="ProtNLM"/>
    </source>
</evidence>
<dbReference type="OrthoDB" id="3250756at2759"/>
<dbReference type="OMA" id="HEDIKFQ"/>
<reference evidence="2 3" key="1">
    <citation type="journal article" date="2012" name="Science">
        <title>The Paleozoic origin of enzymatic lignin decomposition reconstructed from 31 fungal genomes.</title>
        <authorList>
            <person name="Floudas D."/>
            <person name="Binder M."/>
            <person name="Riley R."/>
            <person name="Barry K."/>
            <person name="Blanchette R.A."/>
            <person name="Henrissat B."/>
            <person name="Martinez A.T."/>
            <person name="Otillar R."/>
            <person name="Spatafora J.W."/>
            <person name="Yadav J.S."/>
            <person name="Aerts A."/>
            <person name="Benoit I."/>
            <person name="Boyd A."/>
            <person name="Carlson A."/>
            <person name="Copeland A."/>
            <person name="Coutinho P.M."/>
            <person name="de Vries R.P."/>
            <person name="Ferreira P."/>
            <person name="Findley K."/>
            <person name="Foster B."/>
            <person name="Gaskell J."/>
            <person name="Glotzer D."/>
            <person name="Gorecki P."/>
            <person name="Heitman J."/>
            <person name="Hesse C."/>
            <person name="Hori C."/>
            <person name="Igarashi K."/>
            <person name="Jurgens J.A."/>
            <person name="Kallen N."/>
            <person name="Kersten P."/>
            <person name="Kohler A."/>
            <person name="Kuees U."/>
            <person name="Kumar T.K.A."/>
            <person name="Kuo A."/>
            <person name="LaButti K."/>
            <person name="Larrondo L.F."/>
            <person name="Lindquist E."/>
            <person name="Ling A."/>
            <person name="Lombard V."/>
            <person name="Lucas S."/>
            <person name="Lundell T."/>
            <person name="Martin R."/>
            <person name="McLaughlin D.J."/>
            <person name="Morgenstern I."/>
            <person name="Morin E."/>
            <person name="Murat C."/>
            <person name="Nagy L.G."/>
            <person name="Nolan M."/>
            <person name="Ohm R.A."/>
            <person name="Patyshakuliyeva A."/>
            <person name="Rokas A."/>
            <person name="Ruiz-Duenas F.J."/>
            <person name="Sabat G."/>
            <person name="Salamov A."/>
            <person name="Samejima M."/>
            <person name="Schmutz J."/>
            <person name="Slot J.C."/>
            <person name="St John F."/>
            <person name="Stenlid J."/>
            <person name="Sun H."/>
            <person name="Sun S."/>
            <person name="Syed K."/>
            <person name="Tsang A."/>
            <person name="Wiebenga A."/>
            <person name="Young D."/>
            <person name="Pisabarro A."/>
            <person name="Eastwood D.C."/>
            <person name="Martin F."/>
            <person name="Cullen D."/>
            <person name="Grigoriev I.V."/>
            <person name="Hibbett D.S."/>
        </authorList>
    </citation>
    <scope>NUCLEOTIDE SEQUENCE [LARGE SCALE GENOMIC DNA]</scope>
    <source>
        <strain evidence="2 3">MD-104</strain>
    </source>
</reference>